<keyword evidence="2" id="KW-0645">Protease</keyword>
<dbReference type="InterPro" id="IPR011990">
    <property type="entry name" value="TPR-like_helical_dom_sf"/>
</dbReference>
<dbReference type="PATRIC" id="fig|869279.4.peg.1805"/>
<gene>
    <name evidence="2" type="ORF">SE15_10925</name>
</gene>
<dbReference type="PANTHER" id="PTHR39328">
    <property type="entry name" value="BLL2871 PROTEIN"/>
    <property type="match status" value="1"/>
</dbReference>
<reference evidence="2 3" key="1">
    <citation type="submission" date="2015-07" db="EMBL/GenBank/DDBJ databases">
        <title>Whole genome sequence of Thermanaerothrix daxensis DSM 23592.</title>
        <authorList>
            <person name="Hemp J."/>
            <person name="Ward L.M."/>
            <person name="Pace L.A."/>
            <person name="Fischer W.W."/>
        </authorList>
    </citation>
    <scope>NUCLEOTIDE SEQUENCE [LARGE SCALE GENOMIC DNA]</scope>
    <source>
        <strain evidence="2 3">GNS-1</strain>
    </source>
</reference>
<accession>A0A0P6XGM3</accession>
<dbReference type="EMBL" id="LGKO01000005">
    <property type="protein sequence ID" value="KPL82614.1"/>
    <property type="molecule type" value="Genomic_DNA"/>
</dbReference>
<keyword evidence="1" id="KW-0802">TPR repeat</keyword>
<feature type="repeat" description="TPR" evidence="1">
    <location>
        <begin position="218"/>
        <end position="251"/>
    </location>
</feature>
<dbReference type="GO" id="GO:0006508">
    <property type="term" value="P:proteolysis"/>
    <property type="evidence" value="ECO:0007669"/>
    <property type="project" value="UniProtKB-KW"/>
</dbReference>
<dbReference type="PROSITE" id="PS50005">
    <property type="entry name" value="TPR"/>
    <property type="match status" value="1"/>
</dbReference>
<dbReference type="SUPFAM" id="SSF48452">
    <property type="entry name" value="TPR-like"/>
    <property type="match status" value="1"/>
</dbReference>
<dbReference type="RefSeq" id="WP_054522137.1">
    <property type="nucleotide sequence ID" value="NZ_LGKO01000005.1"/>
</dbReference>
<proteinExistence type="predicted"/>
<dbReference type="Pfam" id="PF14559">
    <property type="entry name" value="TPR_19"/>
    <property type="match status" value="1"/>
</dbReference>
<dbReference type="PANTHER" id="PTHR39328:SF1">
    <property type="entry name" value="BLL2871 PROTEIN"/>
    <property type="match status" value="1"/>
</dbReference>
<organism evidence="2 3">
    <name type="scientific">Thermanaerothrix daxensis</name>
    <dbReference type="NCBI Taxonomy" id="869279"/>
    <lineage>
        <taxon>Bacteria</taxon>
        <taxon>Bacillati</taxon>
        <taxon>Chloroflexota</taxon>
        <taxon>Anaerolineae</taxon>
        <taxon>Anaerolineales</taxon>
        <taxon>Anaerolineaceae</taxon>
        <taxon>Thermanaerothrix</taxon>
    </lineage>
</organism>
<keyword evidence="3" id="KW-1185">Reference proteome</keyword>
<evidence type="ECO:0000313" key="3">
    <source>
        <dbReference type="Proteomes" id="UP000050544"/>
    </source>
</evidence>
<dbReference type="InterPro" id="IPR029055">
    <property type="entry name" value="Ntn_hydrolases_N"/>
</dbReference>
<comment type="caution">
    <text evidence="2">The sequence shown here is derived from an EMBL/GenBank/DDBJ whole genome shotgun (WGS) entry which is preliminary data.</text>
</comment>
<dbReference type="AlphaFoldDB" id="A0A0P6XGM3"/>
<name>A0A0P6XGM3_9CHLR</name>
<dbReference type="Gene3D" id="1.25.40.10">
    <property type="entry name" value="Tetratricopeptide repeat domain"/>
    <property type="match status" value="1"/>
</dbReference>
<keyword evidence="2" id="KW-0378">Hydrolase</keyword>
<protein>
    <submittedName>
        <fullName evidence="2">Zn-dependent protease</fullName>
    </submittedName>
</protein>
<dbReference type="Proteomes" id="UP000050544">
    <property type="component" value="Unassembled WGS sequence"/>
</dbReference>
<evidence type="ECO:0000256" key="1">
    <source>
        <dbReference type="PROSITE-ProRule" id="PRU00339"/>
    </source>
</evidence>
<dbReference type="SUPFAM" id="SSF56235">
    <property type="entry name" value="N-terminal nucleophile aminohydrolases (Ntn hydrolases)"/>
    <property type="match status" value="1"/>
</dbReference>
<dbReference type="Pfam" id="PF06267">
    <property type="entry name" value="DUF1028"/>
    <property type="match status" value="1"/>
</dbReference>
<dbReference type="GO" id="GO:0008233">
    <property type="term" value="F:peptidase activity"/>
    <property type="evidence" value="ECO:0007669"/>
    <property type="project" value="UniProtKB-KW"/>
</dbReference>
<dbReference type="Gene3D" id="3.60.20.10">
    <property type="entry name" value="Glutamine Phosphoribosylpyrophosphate, subunit 1, domain 1"/>
    <property type="match status" value="1"/>
</dbReference>
<evidence type="ECO:0000313" key="2">
    <source>
        <dbReference type="EMBL" id="KPL82614.1"/>
    </source>
</evidence>
<sequence length="314" mass="34240">MRPSDFYSRFPLAHTFSIVARDPQSGWMGVAVQSHWFSVGSIVAWGEAGVGVVATQSMVEVSYGPRGLALMRVGLSAPVALEALLQMDEGRDVRQVAMLDAQGRVAVHTGVRCIEAAGHYQGDGFSVQANMMKGAEVWPAMAEAYTSTHGDLADRLLAALEAAQAAGGDIRGQQSACILIVKGERSERPWEGVIVDLRVEDHPQPIAELRRLVTLHRAYQEMNAGDAHLAEGRVEAALEAYRRAAEMAPHLDELPFWHAVTLAEMGRLEEALPIFKQVFARNPDWADLLTRLPAAGLLRQDETMLQAILAQRTG</sequence>
<dbReference type="OrthoDB" id="9790012at2"/>
<dbReference type="InterPro" id="IPR010430">
    <property type="entry name" value="DUF1028"/>
</dbReference>
<dbReference type="InterPro" id="IPR019734">
    <property type="entry name" value="TPR_rpt"/>
</dbReference>